<accession>A0ABS3N060</accession>
<keyword evidence="1" id="KW-0175">Coiled coil</keyword>
<feature type="coiled-coil region" evidence="1">
    <location>
        <begin position="10"/>
        <end position="98"/>
    </location>
</feature>
<keyword evidence="4" id="KW-1185">Reference proteome</keyword>
<comment type="caution">
    <text evidence="3">The sequence shown here is derived from an EMBL/GenBank/DDBJ whole genome shotgun (WGS) entry which is preliminary data.</text>
</comment>
<protein>
    <submittedName>
        <fullName evidence="3">Uncharacterized protein</fullName>
    </submittedName>
</protein>
<dbReference type="RefSeq" id="WP_207976649.1">
    <property type="nucleotide sequence ID" value="NZ_JAGDEL010000004.1"/>
</dbReference>
<evidence type="ECO:0000313" key="3">
    <source>
        <dbReference type="EMBL" id="MBO1511550.1"/>
    </source>
</evidence>
<name>A0ABS3N060_9BACI</name>
<proteinExistence type="predicted"/>
<evidence type="ECO:0000256" key="1">
    <source>
        <dbReference type="SAM" id="Coils"/>
    </source>
</evidence>
<organism evidence="3 4">
    <name type="scientific">Metabacillus bambusae</name>
    <dbReference type="NCBI Taxonomy" id="2795218"/>
    <lineage>
        <taxon>Bacteria</taxon>
        <taxon>Bacillati</taxon>
        <taxon>Bacillota</taxon>
        <taxon>Bacilli</taxon>
        <taxon>Bacillales</taxon>
        <taxon>Bacillaceae</taxon>
        <taxon>Metabacillus</taxon>
    </lineage>
</organism>
<dbReference type="Proteomes" id="UP000663981">
    <property type="component" value="Unassembled WGS sequence"/>
</dbReference>
<reference evidence="3 4" key="1">
    <citation type="submission" date="2021-03" db="EMBL/GenBank/DDBJ databases">
        <title>Whole genome sequence of Metabacillus bambusae BG109.</title>
        <authorList>
            <person name="Jeong J.W."/>
        </authorList>
    </citation>
    <scope>NUCLEOTIDE SEQUENCE [LARGE SCALE GENOMIC DNA]</scope>
    <source>
        <strain evidence="3 4">BG109</strain>
    </source>
</reference>
<evidence type="ECO:0000256" key="2">
    <source>
        <dbReference type="SAM" id="MobiDB-lite"/>
    </source>
</evidence>
<dbReference type="Gene3D" id="1.10.287.1490">
    <property type="match status" value="1"/>
</dbReference>
<feature type="region of interest" description="Disordered" evidence="2">
    <location>
        <begin position="153"/>
        <end position="172"/>
    </location>
</feature>
<sequence length="199" mass="22637">MNLFKKTTDMEKLTGERDSLQAQAQEVQGKISQVSNALNMAKVEYMVEGTASIKKKVDKYESAIQGFQKELEGLNKKLQAVGEELAKLNSEKRKQELNEMAERDVEGFERIYRAKKLEKFRNDTLYYALQKQGIGNSSAGRPRELYNDAGVTGGNHFDPKNPEHAPYSELWDSKKNEATSRVDAELEELIKKINEFIGQ</sequence>
<gene>
    <name evidence="3" type="ORF">I7822_07700</name>
</gene>
<dbReference type="EMBL" id="JAGDEL010000004">
    <property type="protein sequence ID" value="MBO1511550.1"/>
    <property type="molecule type" value="Genomic_DNA"/>
</dbReference>
<evidence type="ECO:0000313" key="4">
    <source>
        <dbReference type="Proteomes" id="UP000663981"/>
    </source>
</evidence>